<proteinExistence type="predicted"/>
<evidence type="ECO:0000256" key="1">
    <source>
        <dbReference type="SAM" id="SignalP"/>
    </source>
</evidence>
<dbReference type="AlphaFoldDB" id="A0A8H9GQ78"/>
<evidence type="ECO:0000313" key="2">
    <source>
        <dbReference type="EMBL" id="GGM47126.1"/>
    </source>
</evidence>
<dbReference type="EMBL" id="BMQG01000007">
    <property type="protein sequence ID" value="GGM47126.1"/>
    <property type="molecule type" value="Genomic_DNA"/>
</dbReference>
<accession>A0A8H9GQ78</accession>
<feature type="signal peptide" evidence="1">
    <location>
        <begin position="1"/>
        <end position="22"/>
    </location>
</feature>
<reference evidence="3" key="1">
    <citation type="journal article" date="2019" name="Int. J. Syst. Evol. Microbiol.">
        <title>The Global Catalogue of Microorganisms (GCM) 10K type strain sequencing project: providing services to taxonomists for standard genome sequencing and annotation.</title>
        <authorList>
            <consortium name="The Broad Institute Genomics Platform"/>
            <consortium name="The Broad Institute Genome Sequencing Center for Infectious Disease"/>
            <person name="Wu L."/>
            <person name="Ma J."/>
        </authorList>
    </citation>
    <scope>NUCLEOTIDE SEQUENCE [LARGE SCALE GENOMIC DNA]</scope>
    <source>
        <strain evidence="3">JCM 31047</strain>
    </source>
</reference>
<evidence type="ECO:0000313" key="3">
    <source>
        <dbReference type="Proteomes" id="UP000600547"/>
    </source>
</evidence>
<evidence type="ECO:0008006" key="4">
    <source>
        <dbReference type="Google" id="ProtNLM"/>
    </source>
</evidence>
<gene>
    <name evidence="2" type="ORF">GCM10008956_24120</name>
</gene>
<name>A0A8H9GQ78_9DEIO</name>
<sequence length="109" mass="11784">MMRRLRVWTGAALLGVTLSACAADQIVTPDEYTRLTPGMTLVQAQQVVGDQGQPVQALAGQAHRWENADGSFAQGTFLAGRAVDFDQEGLLAEAGSKSKLKQLRKSNRR</sequence>
<comment type="caution">
    <text evidence="2">The sequence shown here is derived from an EMBL/GenBank/DDBJ whole genome shotgun (WGS) entry which is preliminary data.</text>
</comment>
<dbReference type="Proteomes" id="UP000600547">
    <property type="component" value="Unassembled WGS sequence"/>
</dbReference>
<organism evidence="2 3">
    <name type="scientific">Deinococcus arenae</name>
    <dbReference type="NCBI Taxonomy" id="1452751"/>
    <lineage>
        <taxon>Bacteria</taxon>
        <taxon>Thermotogati</taxon>
        <taxon>Deinococcota</taxon>
        <taxon>Deinococci</taxon>
        <taxon>Deinococcales</taxon>
        <taxon>Deinococcaceae</taxon>
        <taxon>Deinococcus</taxon>
    </lineage>
</organism>
<dbReference type="PROSITE" id="PS51257">
    <property type="entry name" value="PROKAR_LIPOPROTEIN"/>
    <property type="match status" value="1"/>
</dbReference>
<protein>
    <recommendedName>
        <fullName evidence="4">Lipoprotein</fullName>
    </recommendedName>
</protein>
<keyword evidence="1" id="KW-0732">Signal</keyword>
<feature type="chain" id="PRO_5034883560" description="Lipoprotein" evidence="1">
    <location>
        <begin position="23"/>
        <end position="109"/>
    </location>
</feature>
<keyword evidence="3" id="KW-1185">Reference proteome</keyword>